<organism evidence="5 6">
    <name type="scientific">Plectus sambesii</name>
    <dbReference type="NCBI Taxonomy" id="2011161"/>
    <lineage>
        <taxon>Eukaryota</taxon>
        <taxon>Metazoa</taxon>
        <taxon>Ecdysozoa</taxon>
        <taxon>Nematoda</taxon>
        <taxon>Chromadorea</taxon>
        <taxon>Plectida</taxon>
        <taxon>Plectina</taxon>
        <taxon>Plectoidea</taxon>
        <taxon>Plectidae</taxon>
        <taxon>Plectus</taxon>
    </lineage>
</organism>
<dbReference type="FunFam" id="1.10.10.10:FF:000146">
    <property type="entry name" value="PCI domain-containing protein 2 homolog"/>
    <property type="match status" value="1"/>
</dbReference>
<evidence type="ECO:0000256" key="1">
    <source>
        <dbReference type="ARBA" id="ARBA00025771"/>
    </source>
</evidence>
<dbReference type="PANTHER" id="PTHR12732">
    <property type="entry name" value="UNCHARACTERIZED PROTEASOME COMPONENT REGION PCI-CONTAINING"/>
    <property type="match status" value="1"/>
</dbReference>
<dbReference type="InterPro" id="IPR045114">
    <property type="entry name" value="Csn12-like"/>
</dbReference>
<dbReference type="GO" id="GO:0003690">
    <property type="term" value="F:double-stranded DNA binding"/>
    <property type="evidence" value="ECO:0007669"/>
    <property type="project" value="InterPro"/>
</dbReference>
<dbReference type="InterPro" id="IPR036388">
    <property type="entry name" value="WH-like_DNA-bd_sf"/>
</dbReference>
<dbReference type="Pfam" id="PF01399">
    <property type="entry name" value="PCI"/>
    <property type="match status" value="1"/>
</dbReference>
<dbReference type="GO" id="GO:0006368">
    <property type="term" value="P:transcription elongation by RNA polymerase II"/>
    <property type="evidence" value="ECO:0007669"/>
    <property type="project" value="TreeGrafter"/>
</dbReference>
<keyword evidence="5" id="KW-1185">Reference proteome</keyword>
<name>A0A914WLA5_9BILA</name>
<evidence type="ECO:0000259" key="4">
    <source>
        <dbReference type="PROSITE" id="PS50250"/>
    </source>
</evidence>
<evidence type="ECO:0000256" key="3">
    <source>
        <dbReference type="ARBA" id="ARBA00072421"/>
    </source>
</evidence>
<comment type="similarity">
    <text evidence="1">Belongs to the CSN12 family.</text>
</comment>
<sequence length="402" mass="46148">MVMIANQRDYLQNLASLVSAEDWDAAHDAAKLLSAREDHAECEELQQKEANALALRRELDVPFDGLVALHMRVLYYMSVGSYEDAYKTHTQLVQVFIKEVLQRRKDENWFLPICFRLCSDLRLLAKAADLKPSRTRPPEQSSYYEQSASGIMDRASVDQSKKVAILNLTNQLFRIYFRINKLNLLKPLIRAIENSGTLYQMFSMSEKVTYKYYIGRKAMFDSDLTTAEQALSYAFRNCPSDCARNKRLILMYLIPVKMFLGHMPSERLLEMYNLMQFSDVARSVREGNLLRLDKTLADHEHFFIACGIFLMLEKVRIITYRTLFKKVAKILGTHQVPLEAFLISLRFLNVDDVDADEVACIVANLIYQGKIKGYISHQHQKLVISKQNPFPALSSVSSAVAT</sequence>
<evidence type="ECO:0000313" key="6">
    <source>
        <dbReference type="WBParaSite" id="PSAMB.scaffold41size102001.g1066.t1"/>
    </source>
</evidence>
<proteinExistence type="inferred from homology"/>
<dbReference type="PANTHER" id="PTHR12732:SF0">
    <property type="entry name" value="PCI DOMAIN-CONTAINING PROTEIN 2"/>
    <property type="match status" value="1"/>
</dbReference>
<dbReference type="WBParaSite" id="PSAMB.scaffold41size102001.g1066.t1">
    <property type="protein sequence ID" value="PSAMB.scaffold41size102001.g1066.t1"/>
    <property type="gene ID" value="PSAMB.scaffold41size102001.g1066"/>
</dbReference>
<dbReference type="InterPro" id="IPR000717">
    <property type="entry name" value="PCI_dom"/>
</dbReference>
<evidence type="ECO:0000256" key="2">
    <source>
        <dbReference type="ARBA" id="ARBA00033214"/>
    </source>
</evidence>
<dbReference type="Proteomes" id="UP000887566">
    <property type="component" value="Unplaced"/>
</dbReference>
<dbReference type="GO" id="GO:0003723">
    <property type="term" value="F:RNA binding"/>
    <property type="evidence" value="ECO:0007669"/>
    <property type="project" value="InterPro"/>
</dbReference>
<dbReference type="Gene3D" id="1.10.10.10">
    <property type="entry name" value="Winged helix-like DNA-binding domain superfamily/Winged helix DNA-binding domain"/>
    <property type="match status" value="1"/>
</dbReference>
<dbReference type="SMART" id="SM00753">
    <property type="entry name" value="PAM"/>
    <property type="match status" value="1"/>
</dbReference>
<reference evidence="6" key="1">
    <citation type="submission" date="2022-11" db="UniProtKB">
        <authorList>
            <consortium name="WormBaseParasite"/>
        </authorList>
    </citation>
    <scope>IDENTIFICATION</scope>
</reference>
<dbReference type="GO" id="GO:0070390">
    <property type="term" value="C:transcription export complex 2"/>
    <property type="evidence" value="ECO:0007669"/>
    <property type="project" value="TreeGrafter"/>
</dbReference>
<dbReference type="GO" id="GO:0016973">
    <property type="term" value="P:poly(A)+ mRNA export from nucleus"/>
    <property type="evidence" value="ECO:0007669"/>
    <property type="project" value="TreeGrafter"/>
</dbReference>
<evidence type="ECO:0000313" key="5">
    <source>
        <dbReference type="Proteomes" id="UP000887566"/>
    </source>
</evidence>
<dbReference type="AlphaFoldDB" id="A0A914WLA5"/>
<feature type="domain" description="PCI" evidence="4">
    <location>
        <begin position="208"/>
        <end position="389"/>
    </location>
</feature>
<dbReference type="GO" id="GO:0000973">
    <property type="term" value="P:post-transcriptional tethering of RNA polymerase II gene DNA at nuclear periphery"/>
    <property type="evidence" value="ECO:0007669"/>
    <property type="project" value="TreeGrafter"/>
</dbReference>
<protein>
    <recommendedName>
        <fullName evidence="3">PCI domain-containing protein 2 homolog</fullName>
    </recommendedName>
    <alternativeName>
        <fullName evidence="2">CSN12-like protein</fullName>
    </alternativeName>
</protein>
<dbReference type="PROSITE" id="PS50250">
    <property type="entry name" value="PCI"/>
    <property type="match status" value="1"/>
</dbReference>
<accession>A0A914WLA5</accession>